<reference evidence="3 4" key="1">
    <citation type="submission" date="2019-02" db="EMBL/GenBank/DDBJ databases">
        <title>Genome sequencing of the rare red list fungi Hericium alpestre (H. flagellum).</title>
        <authorList>
            <person name="Buettner E."/>
            <person name="Kellner H."/>
        </authorList>
    </citation>
    <scope>NUCLEOTIDE SEQUENCE [LARGE SCALE GENOMIC DNA]</scope>
    <source>
        <strain evidence="3 4">DSM 108284</strain>
    </source>
</reference>
<evidence type="ECO:0008006" key="5">
    <source>
        <dbReference type="Google" id="ProtNLM"/>
    </source>
</evidence>
<dbReference type="PANTHER" id="PTHR24293:SF0">
    <property type="entry name" value="CYP46A1 PROTEIN-RELATED"/>
    <property type="match status" value="1"/>
</dbReference>
<dbReference type="EMBL" id="SFCI01000222">
    <property type="protein sequence ID" value="TFY81336.1"/>
    <property type="molecule type" value="Genomic_DNA"/>
</dbReference>
<dbReference type="InterPro" id="IPR001128">
    <property type="entry name" value="Cyt_P450"/>
</dbReference>
<feature type="region of interest" description="Disordered" evidence="1">
    <location>
        <begin position="210"/>
        <end position="244"/>
    </location>
</feature>
<evidence type="ECO:0000313" key="3">
    <source>
        <dbReference type="EMBL" id="TFY81336.1"/>
    </source>
</evidence>
<dbReference type="PANTHER" id="PTHR24293">
    <property type="entry name" value="CYTOCHROME P450 FAMILY 46 SUBFAMILY A"/>
    <property type="match status" value="1"/>
</dbReference>
<keyword evidence="2" id="KW-1133">Transmembrane helix</keyword>
<dbReference type="STRING" id="135208.A0A4Z0A2S7"/>
<evidence type="ECO:0000313" key="4">
    <source>
        <dbReference type="Proteomes" id="UP000298061"/>
    </source>
</evidence>
<gene>
    <name evidence="3" type="ORF">EWM64_g2676</name>
</gene>
<dbReference type="GO" id="GO:0020037">
    <property type="term" value="F:heme binding"/>
    <property type="evidence" value="ECO:0007669"/>
    <property type="project" value="InterPro"/>
</dbReference>
<dbReference type="Pfam" id="PF00067">
    <property type="entry name" value="p450"/>
    <property type="match status" value="1"/>
</dbReference>
<dbReference type="Proteomes" id="UP000298061">
    <property type="component" value="Unassembled WGS sequence"/>
</dbReference>
<accession>A0A4Z0A2S7</accession>
<dbReference type="InterPro" id="IPR039983">
    <property type="entry name" value="CYP46A1"/>
</dbReference>
<dbReference type="SUPFAM" id="SSF48264">
    <property type="entry name" value="Cytochrome P450"/>
    <property type="match status" value="1"/>
</dbReference>
<dbReference type="InterPro" id="IPR036396">
    <property type="entry name" value="Cyt_P450_sf"/>
</dbReference>
<dbReference type="Gene3D" id="1.10.630.10">
    <property type="entry name" value="Cytochrome P450"/>
    <property type="match status" value="1"/>
</dbReference>
<protein>
    <recommendedName>
        <fullName evidence="5">Cytochrome P450</fullName>
    </recommendedName>
</protein>
<proteinExistence type="predicted"/>
<sequence>MLTLAHIPLPSATAVLVASITSLTAYLLSPLFTLLIQNLRSPLRLLPGPPSASFFAGNLADFADQENNVIISQWTALYGRTLVYRGFLGGRRLLTTDPAALAWILGHAYEFPKPEFVRESLAAMAAGHEGLVVVEGETHRRQRKIMNQAFTTPHIKSLAPIFYEKACELRDIFIHLVSAPPKSPSPASPPTSQPQYNSFSFLCSLDPVRPVDGHLRRRSKQSDEEHGGKEESEGVEVKGGTEANKPPSVDVLSWLGRATLDVIGEAGKSMPIYIHRPSFPPFPHTETPFTTGFGYQFNSLRTARRAAVPNADPFQGENTAENELANAFGVIFSTARKFRVFTIFQVWFPILRRFVSVPPSPHN</sequence>
<dbReference type="AlphaFoldDB" id="A0A4Z0A2S7"/>
<name>A0A4Z0A2S7_9AGAM</name>
<feature type="compositionally biased region" description="Basic and acidic residues" evidence="1">
    <location>
        <begin position="210"/>
        <end position="236"/>
    </location>
</feature>
<feature type="transmembrane region" description="Helical" evidence="2">
    <location>
        <begin position="12"/>
        <end position="36"/>
    </location>
</feature>
<dbReference type="OrthoDB" id="1470350at2759"/>
<comment type="caution">
    <text evidence="3">The sequence shown here is derived from an EMBL/GenBank/DDBJ whole genome shotgun (WGS) entry which is preliminary data.</text>
</comment>
<evidence type="ECO:0000256" key="2">
    <source>
        <dbReference type="SAM" id="Phobius"/>
    </source>
</evidence>
<dbReference type="GO" id="GO:0005506">
    <property type="term" value="F:iron ion binding"/>
    <property type="evidence" value="ECO:0007669"/>
    <property type="project" value="InterPro"/>
</dbReference>
<dbReference type="GO" id="GO:0006707">
    <property type="term" value="P:cholesterol catabolic process"/>
    <property type="evidence" value="ECO:0007669"/>
    <property type="project" value="InterPro"/>
</dbReference>
<keyword evidence="4" id="KW-1185">Reference proteome</keyword>
<dbReference type="GO" id="GO:0033781">
    <property type="term" value="F:cholesterol 24-hydroxylase activity"/>
    <property type="evidence" value="ECO:0007669"/>
    <property type="project" value="InterPro"/>
</dbReference>
<organism evidence="3 4">
    <name type="scientific">Hericium alpestre</name>
    <dbReference type="NCBI Taxonomy" id="135208"/>
    <lineage>
        <taxon>Eukaryota</taxon>
        <taxon>Fungi</taxon>
        <taxon>Dikarya</taxon>
        <taxon>Basidiomycota</taxon>
        <taxon>Agaricomycotina</taxon>
        <taxon>Agaricomycetes</taxon>
        <taxon>Russulales</taxon>
        <taxon>Hericiaceae</taxon>
        <taxon>Hericium</taxon>
    </lineage>
</organism>
<evidence type="ECO:0000256" key="1">
    <source>
        <dbReference type="SAM" id="MobiDB-lite"/>
    </source>
</evidence>
<keyword evidence="2" id="KW-0812">Transmembrane</keyword>
<keyword evidence="2" id="KW-0472">Membrane</keyword>